<dbReference type="AlphaFoldDB" id="A0A5J4UGN7"/>
<evidence type="ECO:0000313" key="3">
    <source>
        <dbReference type="Proteomes" id="UP000324800"/>
    </source>
</evidence>
<name>A0A5J4UGN7_9EUKA</name>
<protein>
    <submittedName>
        <fullName evidence="2">Uncharacterized protein</fullName>
    </submittedName>
</protein>
<feature type="compositionally biased region" description="Polar residues" evidence="1">
    <location>
        <begin position="1"/>
        <end position="18"/>
    </location>
</feature>
<proteinExistence type="predicted"/>
<dbReference type="EMBL" id="SNRW01015958">
    <property type="protein sequence ID" value="KAA6369848.1"/>
    <property type="molecule type" value="Genomic_DNA"/>
</dbReference>
<dbReference type="OrthoDB" id="5593012at2759"/>
<sequence>PINDPSPTLTPSGTNTNKAPLEKPDYVTTMISVENEYVQLTEHVYTHLPVETCLLNSSDRITWILGCTNALDAKGSGAKQKAVEEFLDKNKEDLQEAVILVYGQLAAPERASVNTLIVFGGHARDIVEIIAREKLSSSNTLE</sequence>
<comment type="caution">
    <text evidence="2">The sequence shown here is derived from an EMBL/GenBank/DDBJ whole genome shotgun (WGS) entry which is preliminary data.</text>
</comment>
<dbReference type="Gene3D" id="1.20.58.1120">
    <property type="match status" value="1"/>
</dbReference>
<feature type="non-terminal residue" evidence="2">
    <location>
        <position position="1"/>
    </location>
</feature>
<organism evidence="2 3">
    <name type="scientific">Streblomastix strix</name>
    <dbReference type="NCBI Taxonomy" id="222440"/>
    <lineage>
        <taxon>Eukaryota</taxon>
        <taxon>Metamonada</taxon>
        <taxon>Preaxostyla</taxon>
        <taxon>Oxymonadida</taxon>
        <taxon>Streblomastigidae</taxon>
        <taxon>Streblomastix</taxon>
    </lineage>
</organism>
<evidence type="ECO:0000313" key="2">
    <source>
        <dbReference type="EMBL" id="KAA6369848.1"/>
    </source>
</evidence>
<dbReference type="Proteomes" id="UP000324800">
    <property type="component" value="Unassembled WGS sequence"/>
</dbReference>
<feature type="region of interest" description="Disordered" evidence="1">
    <location>
        <begin position="1"/>
        <end position="21"/>
    </location>
</feature>
<evidence type="ECO:0000256" key="1">
    <source>
        <dbReference type="SAM" id="MobiDB-lite"/>
    </source>
</evidence>
<accession>A0A5J4UGN7</accession>
<gene>
    <name evidence="2" type="ORF">EZS28_034624</name>
</gene>
<reference evidence="2 3" key="1">
    <citation type="submission" date="2019-03" db="EMBL/GenBank/DDBJ databases">
        <title>Single cell metagenomics reveals metabolic interactions within the superorganism composed of flagellate Streblomastix strix and complex community of Bacteroidetes bacteria on its surface.</title>
        <authorList>
            <person name="Treitli S.C."/>
            <person name="Kolisko M."/>
            <person name="Husnik F."/>
            <person name="Keeling P."/>
            <person name="Hampl V."/>
        </authorList>
    </citation>
    <scope>NUCLEOTIDE SEQUENCE [LARGE SCALE GENOMIC DNA]</scope>
    <source>
        <strain evidence="2">ST1C</strain>
    </source>
</reference>